<dbReference type="EMBL" id="VDMD01000005">
    <property type="protein sequence ID" value="TRM65251.1"/>
    <property type="molecule type" value="Genomic_DNA"/>
</dbReference>
<accession>A0A550CKB2</accession>
<dbReference type="OrthoDB" id="3044497at2759"/>
<organism evidence="1 2">
    <name type="scientific">Schizophyllum amplum</name>
    <dbReference type="NCBI Taxonomy" id="97359"/>
    <lineage>
        <taxon>Eukaryota</taxon>
        <taxon>Fungi</taxon>
        <taxon>Dikarya</taxon>
        <taxon>Basidiomycota</taxon>
        <taxon>Agaricomycotina</taxon>
        <taxon>Agaricomycetes</taxon>
        <taxon>Agaricomycetidae</taxon>
        <taxon>Agaricales</taxon>
        <taxon>Schizophyllaceae</taxon>
        <taxon>Schizophyllum</taxon>
    </lineage>
</organism>
<dbReference type="Proteomes" id="UP000320762">
    <property type="component" value="Unassembled WGS sequence"/>
</dbReference>
<evidence type="ECO:0000313" key="1">
    <source>
        <dbReference type="EMBL" id="TRM65251.1"/>
    </source>
</evidence>
<protein>
    <recommendedName>
        <fullName evidence="3">Reverse transcriptase domain-containing protein</fullName>
    </recommendedName>
</protein>
<reference evidence="1 2" key="1">
    <citation type="journal article" date="2019" name="New Phytol.">
        <title>Comparative genomics reveals unique wood-decay strategies and fruiting body development in the Schizophyllaceae.</title>
        <authorList>
            <person name="Almasi E."/>
            <person name="Sahu N."/>
            <person name="Krizsan K."/>
            <person name="Balint B."/>
            <person name="Kovacs G.M."/>
            <person name="Kiss B."/>
            <person name="Cseklye J."/>
            <person name="Drula E."/>
            <person name="Henrissat B."/>
            <person name="Nagy I."/>
            <person name="Chovatia M."/>
            <person name="Adam C."/>
            <person name="LaButti K."/>
            <person name="Lipzen A."/>
            <person name="Riley R."/>
            <person name="Grigoriev I.V."/>
            <person name="Nagy L.G."/>
        </authorList>
    </citation>
    <scope>NUCLEOTIDE SEQUENCE [LARGE SCALE GENOMIC DNA]</scope>
    <source>
        <strain evidence="1 2">NL-1724</strain>
    </source>
</reference>
<comment type="caution">
    <text evidence="1">The sequence shown here is derived from an EMBL/GenBank/DDBJ whole genome shotgun (WGS) entry which is preliminary data.</text>
</comment>
<dbReference type="AlphaFoldDB" id="A0A550CKB2"/>
<name>A0A550CKB2_9AGAR</name>
<feature type="non-terminal residue" evidence="1">
    <location>
        <position position="141"/>
    </location>
</feature>
<gene>
    <name evidence="1" type="ORF">BD626DRAFT_399228</name>
</gene>
<evidence type="ECO:0000313" key="2">
    <source>
        <dbReference type="Proteomes" id="UP000320762"/>
    </source>
</evidence>
<dbReference type="STRING" id="97359.A0A550CKB2"/>
<sequence>MRKRRVPASYIRYLTLMFEDRSTRLRFDDFLSDPIAIDNGGEQGNPIMMIAFLFYNADLIDIAEGETGIDIPTIVDDATIVAEGCDFEETTAKLKHVMEKAGGGLDWAESHNSKFEIDKFAVLHCEPAQTRRDLTRPALRL</sequence>
<keyword evidence="2" id="KW-1185">Reference proteome</keyword>
<evidence type="ECO:0008006" key="3">
    <source>
        <dbReference type="Google" id="ProtNLM"/>
    </source>
</evidence>
<proteinExistence type="predicted"/>